<dbReference type="EMBL" id="JACKRN010000695">
    <property type="protein sequence ID" value="MCV7072448.1"/>
    <property type="molecule type" value="Genomic_DNA"/>
</dbReference>
<proteinExistence type="predicted"/>
<evidence type="ECO:0000313" key="2">
    <source>
        <dbReference type="Proteomes" id="UP001140272"/>
    </source>
</evidence>
<evidence type="ECO:0000313" key="1">
    <source>
        <dbReference type="EMBL" id="MCV7072448.1"/>
    </source>
</evidence>
<sequence length="46" mass="4743">MVVATAALLTVMVTGADSVVLPLVSMARAVTVWVPLATVALFQDTL</sequence>
<accession>A0A9X2YFS9</accession>
<reference evidence="1" key="1">
    <citation type="submission" date="2020-07" db="EMBL/GenBank/DDBJ databases">
        <authorList>
            <person name="Pettersson B.M.F."/>
            <person name="Behra P.R.K."/>
            <person name="Ramesh M."/>
            <person name="Das S."/>
            <person name="Dasgupta S."/>
            <person name="Kirsebom L.A."/>
        </authorList>
    </citation>
    <scope>NUCLEOTIDE SEQUENCE</scope>
    <source>
        <strain evidence="1">DSM 45406</strain>
    </source>
</reference>
<protein>
    <submittedName>
        <fullName evidence="1">Uncharacterized protein</fullName>
    </submittedName>
</protein>
<gene>
    <name evidence="1" type="ORF">H7H73_20805</name>
</gene>
<reference evidence="1" key="2">
    <citation type="journal article" date="2022" name="BMC Genomics">
        <title>Comparative genome analysis of mycobacteria focusing on tRNA and non-coding RNA.</title>
        <authorList>
            <person name="Behra P.R.K."/>
            <person name="Pettersson B.M.F."/>
            <person name="Ramesh M."/>
            <person name="Das S."/>
            <person name="Dasgupta S."/>
            <person name="Kirsebom L.A."/>
        </authorList>
    </citation>
    <scope>NUCLEOTIDE SEQUENCE</scope>
    <source>
        <strain evidence="1">DSM 45406</strain>
    </source>
</reference>
<dbReference type="Proteomes" id="UP001140272">
    <property type="component" value="Unassembled WGS sequence"/>
</dbReference>
<dbReference type="AlphaFoldDB" id="A0A9X2YFS9"/>
<comment type="caution">
    <text evidence="1">The sequence shown here is derived from an EMBL/GenBank/DDBJ whole genome shotgun (WGS) entry which is preliminary data.</text>
</comment>
<organism evidence="1 2">
    <name type="scientific">Mycolicibacterium rufum</name>
    <dbReference type="NCBI Taxonomy" id="318424"/>
    <lineage>
        <taxon>Bacteria</taxon>
        <taxon>Bacillati</taxon>
        <taxon>Actinomycetota</taxon>
        <taxon>Actinomycetes</taxon>
        <taxon>Mycobacteriales</taxon>
        <taxon>Mycobacteriaceae</taxon>
        <taxon>Mycolicibacterium</taxon>
    </lineage>
</organism>
<name>A0A9X2YFS9_9MYCO</name>